<dbReference type="InterPro" id="IPR011048">
    <property type="entry name" value="Haem_d1_sf"/>
</dbReference>
<comment type="caution">
    <text evidence="2">The sequence shown here is derived from an EMBL/GenBank/DDBJ whole genome shotgun (WGS) entry which is preliminary data.</text>
</comment>
<gene>
    <name evidence="2" type="ORF">VU00_11533</name>
</gene>
<accession>A0A444JAE3</accession>
<feature type="signal peptide" evidence="1">
    <location>
        <begin position="1"/>
        <end position="22"/>
    </location>
</feature>
<name>A0A444JAE3_9BACT</name>
<protein>
    <recommendedName>
        <fullName evidence="4">Lactonase, 7-bladed beta-propeller</fullName>
    </recommendedName>
</protein>
<dbReference type="Proteomes" id="UP000287615">
    <property type="component" value="Unassembled WGS sequence"/>
</dbReference>
<proteinExistence type="predicted"/>
<feature type="chain" id="PRO_5019575310" description="Lactonase, 7-bladed beta-propeller" evidence="1">
    <location>
        <begin position="23"/>
        <end position="206"/>
    </location>
</feature>
<sequence length="206" mass="23390">MKKNLALCLLLFLLFSQMTTTAYGEIVSKIIDWSQKKTWTLTSAPRDFAASFDKKKIFILEEDNKVRVYANTYNGNRLGIIDVPPATVAIDIAPRGGMLYLIGSDKTYTAIEITYKKKDDSIADWAVKHTWKTEARPLDIAQSFDKKYAFILESDSKVHIYSLTGERQKVFSVSPGTLAITVPSRKRTLCLIDRNARYKSVQLPLR</sequence>
<reference evidence="2 3" key="1">
    <citation type="submission" date="2017-01" db="EMBL/GenBank/DDBJ databases">
        <title>The cable genome- insights into the physiology and evolution of filamentous bacteria capable of sulfide oxidation via long distance electron transfer.</title>
        <authorList>
            <person name="Schreiber L."/>
            <person name="Bjerg J.T."/>
            <person name="Boggild A."/>
            <person name="Van De Vossenberg J."/>
            <person name="Meysman F."/>
            <person name="Nielsen L.P."/>
            <person name="Schramm A."/>
            <person name="Kjeldsen K.U."/>
        </authorList>
    </citation>
    <scope>NUCLEOTIDE SEQUENCE [LARGE SCALE GENOMIC DNA]</scope>
    <source>
        <strain evidence="2">A3</strain>
    </source>
</reference>
<dbReference type="InterPro" id="IPR015943">
    <property type="entry name" value="WD40/YVTN_repeat-like_dom_sf"/>
</dbReference>
<dbReference type="Gene3D" id="2.130.10.10">
    <property type="entry name" value="YVTN repeat-like/Quinoprotein amine dehydrogenase"/>
    <property type="match status" value="1"/>
</dbReference>
<keyword evidence="1" id="KW-0732">Signal</keyword>
<evidence type="ECO:0000313" key="2">
    <source>
        <dbReference type="EMBL" id="RWX50065.1"/>
    </source>
</evidence>
<dbReference type="AlphaFoldDB" id="A0A444JAE3"/>
<dbReference type="SUPFAM" id="SSF51004">
    <property type="entry name" value="C-terminal (heme d1) domain of cytochrome cd1-nitrite reductase"/>
    <property type="match status" value="1"/>
</dbReference>
<evidence type="ECO:0008006" key="4">
    <source>
        <dbReference type="Google" id="ProtNLM"/>
    </source>
</evidence>
<dbReference type="EMBL" id="MTKR01000153">
    <property type="protein sequence ID" value="RWX50065.1"/>
    <property type="molecule type" value="Genomic_DNA"/>
</dbReference>
<evidence type="ECO:0000313" key="3">
    <source>
        <dbReference type="Proteomes" id="UP000287615"/>
    </source>
</evidence>
<organism evidence="2 3">
    <name type="scientific">Candidatus Electrothrix marina</name>
    <dbReference type="NCBI Taxonomy" id="1859130"/>
    <lineage>
        <taxon>Bacteria</taxon>
        <taxon>Pseudomonadati</taxon>
        <taxon>Thermodesulfobacteriota</taxon>
        <taxon>Desulfobulbia</taxon>
        <taxon>Desulfobulbales</taxon>
        <taxon>Desulfobulbaceae</taxon>
        <taxon>Candidatus Electrothrix</taxon>
    </lineage>
</organism>
<evidence type="ECO:0000256" key="1">
    <source>
        <dbReference type="SAM" id="SignalP"/>
    </source>
</evidence>